<dbReference type="PANTHER" id="PTHR43018">
    <property type="entry name" value="PHOSPHO-2-DEHYDRO-3-DEOXYHEPTONATE ALDOLASE"/>
    <property type="match status" value="1"/>
</dbReference>
<dbReference type="Proteomes" id="UP000176938">
    <property type="component" value="Unassembled WGS sequence"/>
</dbReference>
<dbReference type="GO" id="GO:0009073">
    <property type="term" value="P:aromatic amino acid family biosynthetic process"/>
    <property type="evidence" value="ECO:0007669"/>
    <property type="project" value="InterPro"/>
</dbReference>
<feature type="domain" description="DAHP synthase ferredoxin-like" evidence="3">
    <location>
        <begin position="1"/>
        <end position="67"/>
    </location>
</feature>
<feature type="domain" description="DAHP synthetase I/KDSA" evidence="2">
    <location>
        <begin position="81"/>
        <end position="330"/>
    </location>
</feature>
<evidence type="ECO:0000259" key="3">
    <source>
        <dbReference type="Pfam" id="PF18152"/>
    </source>
</evidence>
<reference evidence="4 5" key="1">
    <citation type="journal article" date="2016" name="Nat. Commun.">
        <title>Thousands of microbial genomes shed light on interconnected biogeochemical processes in an aquifer system.</title>
        <authorList>
            <person name="Anantharaman K."/>
            <person name="Brown C.T."/>
            <person name="Hug L.A."/>
            <person name="Sharon I."/>
            <person name="Castelle C.J."/>
            <person name="Probst A.J."/>
            <person name="Thomas B.C."/>
            <person name="Singh A."/>
            <person name="Wilkins M.J."/>
            <person name="Karaoz U."/>
            <person name="Brodie E.L."/>
            <person name="Williams K.H."/>
            <person name="Hubbard S.S."/>
            <person name="Banfield J.F."/>
        </authorList>
    </citation>
    <scope>NUCLEOTIDE SEQUENCE [LARGE SCALE GENOMIC DNA]</scope>
</reference>
<dbReference type="NCBIfam" id="NF009239">
    <property type="entry name" value="PRK12595.1"/>
    <property type="match status" value="1"/>
</dbReference>
<dbReference type="InterPro" id="IPR041071">
    <property type="entry name" value="DAHP_snth_FXD"/>
</dbReference>
<dbReference type="NCBIfam" id="NF006421">
    <property type="entry name" value="PRK08673.1"/>
    <property type="match status" value="1"/>
</dbReference>
<evidence type="ECO:0000313" key="5">
    <source>
        <dbReference type="Proteomes" id="UP000176938"/>
    </source>
</evidence>
<dbReference type="InterPro" id="IPR052899">
    <property type="entry name" value="Class-I_DAHP_synthase"/>
</dbReference>
<dbReference type="PANTHER" id="PTHR43018:SF2">
    <property type="entry name" value="PHOSPHO-2-DEHYDRO-3-DEOXYHEPTONATE ALDOLASE"/>
    <property type="match status" value="1"/>
</dbReference>
<dbReference type="InterPro" id="IPR013785">
    <property type="entry name" value="Aldolase_TIM"/>
</dbReference>
<protein>
    <submittedName>
        <fullName evidence="4">3-deoxy-7-phosphoheptulonate synthase</fullName>
    </submittedName>
</protein>
<dbReference type="Gene3D" id="3.30.70.1140">
    <property type="entry name" value="Phospho-2-dehydro-3-deoxyheptonate aldolase, domain 1"/>
    <property type="match status" value="1"/>
</dbReference>
<proteinExistence type="predicted"/>
<dbReference type="Pfam" id="PF00793">
    <property type="entry name" value="DAHP_synth_1"/>
    <property type="match status" value="1"/>
</dbReference>
<dbReference type="AlphaFoldDB" id="A0A1F4RF59"/>
<dbReference type="GO" id="GO:0016740">
    <property type="term" value="F:transferase activity"/>
    <property type="evidence" value="ECO:0007669"/>
    <property type="project" value="UniProtKB-KW"/>
</dbReference>
<dbReference type="Pfam" id="PF18152">
    <property type="entry name" value="DAHP_snth_FXD"/>
    <property type="match status" value="1"/>
</dbReference>
<evidence type="ECO:0000256" key="1">
    <source>
        <dbReference type="ARBA" id="ARBA00022679"/>
    </source>
</evidence>
<gene>
    <name evidence="4" type="ORF">A3H38_06290</name>
</gene>
<accession>A0A1F4RF59</accession>
<dbReference type="SUPFAM" id="SSF51569">
    <property type="entry name" value="Aldolase"/>
    <property type="match status" value="1"/>
</dbReference>
<dbReference type="GO" id="GO:0016832">
    <property type="term" value="F:aldehyde-lyase activity"/>
    <property type="evidence" value="ECO:0007669"/>
    <property type="project" value="InterPro"/>
</dbReference>
<dbReference type="Gene3D" id="3.20.20.70">
    <property type="entry name" value="Aldolase class I"/>
    <property type="match status" value="1"/>
</dbReference>
<dbReference type="InterPro" id="IPR006218">
    <property type="entry name" value="DAHP1/KDSA"/>
</dbReference>
<dbReference type="EMBL" id="METP01000014">
    <property type="protein sequence ID" value="OGC06810.1"/>
    <property type="molecule type" value="Genomic_DNA"/>
</dbReference>
<keyword evidence="1" id="KW-0808">Transferase</keyword>
<evidence type="ECO:0000259" key="2">
    <source>
        <dbReference type="Pfam" id="PF00793"/>
    </source>
</evidence>
<name>A0A1F4RF59_UNCSA</name>
<comment type="caution">
    <text evidence="4">The sequence shown here is derived from an EMBL/GenBank/DDBJ whole genome shotgun (WGS) entry which is preliminary data.</text>
</comment>
<dbReference type="InterPro" id="IPR006268">
    <property type="entry name" value="DAHP_syn_2"/>
</dbReference>
<organism evidence="4 5">
    <name type="scientific">candidate division WOR-1 bacterium RIFCSPLOWO2_02_FULL_46_20</name>
    <dbReference type="NCBI Taxonomy" id="1802567"/>
    <lineage>
        <taxon>Bacteria</taxon>
        <taxon>Bacillati</taxon>
        <taxon>Saganbacteria</taxon>
    </lineage>
</organism>
<evidence type="ECO:0000313" key="4">
    <source>
        <dbReference type="EMBL" id="OGC06810.1"/>
    </source>
</evidence>
<dbReference type="NCBIfam" id="TIGR01361">
    <property type="entry name" value="DAHP_synth_Bsub"/>
    <property type="match status" value="1"/>
</dbReference>
<sequence>MIIIMKPSATEVQIGQVVEKLKQHGFGTHLSRGVERTVIGAIGDKTMLELDTIQMLPGVSEIVHIRKPYKLVSREFKQEDTVVQITKSLSIGAGQKIVIMAGPCSVEGKKELLEAADAVKRAGAAVLRGGAFKPRTSPYSFQGLGEEGLKYLALARKKTGLPVVTEVMDTREVELVAKYADMLQIGARNMANFNLLKEVGKTNKAILLKRGPGSTIQELLMSAEYIMSEGNKNVVLCERGIKTFETATRNTLDLNAVPVIKKLSHLPVVVDPSHGTGEWDYVPAMALASIAAGADGLMLEVHPRPEEAMSDGSQSLKPETFASLMKELKRVAAAVGRKL</sequence>